<dbReference type="InterPro" id="IPR014710">
    <property type="entry name" value="RmlC-like_jellyroll"/>
</dbReference>
<dbReference type="InterPro" id="IPR011051">
    <property type="entry name" value="RmlC_Cupin_sf"/>
</dbReference>
<comment type="caution">
    <text evidence="2">The sequence shown here is derived from an EMBL/GenBank/DDBJ whole genome shotgun (WGS) entry which is preliminary data.</text>
</comment>
<evidence type="ECO:0000259" key="1">
    <source>
        <dbReference type="Pfam" id="PF07883"/>
    </source>
</evidence>
<accession>A0A9D8KGG9</accession>
<dbReference type="PANTHER" id="PTHR36114">
    <property type="entry name" value="16.7 KDA PROTEIN IN WHIE LOCUS"/>
    <property type="match status" value="1"/>
</dbReference>
<dbReference type="AlphaFoldDB" id="A0A9D8KGG9"/>
<dbReference type="CDD" id="cd02226">
    <property type="entry name" value="cupin_YdbB-like"/>
    <property type="match status" value="1"/>
</dbReference>
<name>A0A9D8KGG9_9DELT</name>
<dbReference type="InterPro" id="IPR052044">
    <property type="entry name" value="PKS_Associated_Protein"/>
</dbReference>
<dbReference type="EMBL" id="JAFGIX010000072">
    <property type="protein sequence ID" value="MBN1574296.1"/>
    <property type="molecule type" value="Genomic_DNA"/>
</dbReference>
<dbReference type="Proteomes" id="UP000809273">
    <property type="component" value="Unassembled WGS sequence"/>
</dbReference>
<gene>
    <name evidence="2" type="ORF">JW984_13945</name>
</gene>
<dbReference type="Pfam" id="PF07883">
    <property type="entry name" value="Cupin_2"/>
    <property type="match status" value="1"/>
</dbReference>
<dbReference type="PANTHER" id="PTHR36114:SF1">
    <property type="entry name" value="16.7 KDA PROTEIN IN WHIE LOCUS"/>
    <property type="match status" value="1"/>
</dbReference>
<sequence length="122" mass="14181">MKKVNLVEKFGLFSELWSPKIVGEMNDAHVKIGKLKGEFIWHKHDAEDEMFFIVKGELTIRVRDPEEREISLNEGEFVIIPKGIEHMPVSEEESWIMMIEPKGTLNTGDVTDDRTVEEPEWI</sequence>
<proteinExistence type="predicted"/>
<organism evidence="2 3">
    <name type="scientific">Candidatus Zymogenus saltonus</name>
    <dbReference type="NCBI Taxonomy" id="2844893"/>
    <lineage>
        <taxon>Bacteria</taxon>
        <taxon>Deltaproteobacteria</taxon>
        <taxon>Candidatus Zymogenia</taxon>
        <taxon>Candidatus Zymogeniales</taxon>
        <taxon>Candidatus Zymogenaceae</taxon>
        <taxon>Candidatus Zymogenus</taxon>
    </lineage>
</organism>
<protein>
    <submittedName>
        <fullName evidence="2">Cupin domain-containing protein</fullName>
    </submittedName>
</protein>
<evidence type="ECO:0000313" key="2">
    <source>
        <dbReference type="EMBL" id="MBN1574296.1"/>
    </source>
</evidence>
<evidence type="ECO:0000313" key="3">
    <source>
        <dbReference type="Proteomes" id="UP000809273"/>
    </source>
</evidence>
<feature type="domain" description="Cupin type-2" evidence="1">
    <location>
        <begin position="38"/>
        <end position="93"/>
    </location>
</feature>
<dbReference type="Gene3D" id="2.60.120.10">
    <property type="entry name" value="Jelly Rolls"/>
    <property type="match status" value="1"/>
</dbReference>
<reference evidence="2" key="1">
    <citation type="journal article" date="2021" name="Environ. Microbiol.">
        <title>Genomic characterization of three novel Desulfobacterota classes expand the metabolic and phylogenetic diversity of the phylum.</title>
        <authorList>
            <person name="Murphy C.L."/>
            <person name="Biggerstaff J."/>
            <person name="Eichhorn A."/>
            <person name="Ewing E."/>
            <person name="Shahan R."/>
            <person name="Soriano D."/>
            <person name="Stewart S."/>
            <person name="VanMol K."/>
            <person name="Walker R."/>
            <person name="Walters P."/>
            <person name="Elshahed M.S."/>
            <person name="Youssef N.H."/>
        </authorList>
    </citation>
    <scope>NUCLEOTIDE SEQUENCE</scope>
    <source>
        <strain evidence="2">Zod_Metabat.24</strain>
    </source>
</reference>
<dbReference type="InterPro" id="IPR013096">
    <property type="entry name" value="Cupin_2"/>
</dbReference>
<reference evidence="2" key="2">
    <citation type="submission" date="2021-01" db="EMBL/GenBank/DDBJ databases">
        <authorList>
            <person name="Hahn C.R."/>
            <person name="Youssef N.H."/>
            <person name="Elshahed M."/>
        </authorList>
    </citation>
    <scope>NUCLEOTIDE SEQUENCE</scope>
    <source>
        <strain evidence="2">Zod_Metabat.24</strain>
    </source>
</reference>
<dbReference type="SUPFAM" id="SSF51182">
    <property type="entry name" value="RmlC-like cupins"/>
    <property type="match status" value="1"/>
</dbReference>